<feature type="non-terminal residue" evidence="6">
    <location>
        <position position="227"/>
    </location>
</feature>
<dbReference type="PROSITE" id="PS50011">
    <property type="entry name" value="PROTEIN_KINASE_DOM"/>
    <property type="match status" value="1"/>
</dbReference>
<dbReference type="InterPro" id="IPR001245">
    <property type="entry name" value="Ser-Thr/Tyr_kinase_cat_dom"/>
</dbReference>
<name>A0A061RX61_9CHLO</name>
<evidence type="ECO:0000256" key="3">
    <source>
        <dbReference type="ARBA" id="ARBA00022777"/>
    </source>
</evidence>
<dbReference type="PANTHER" id="PTHR43671">
    <property type="entry name" value="SERINE/THREONINE-PROTEIN KINASE NEK"/>
    <property type="match status" value="1"/>
</dbReference>
<feature type="non-terminal residue" evidence="6">
    <location>
        <position position="1"/>
    </location>
</feature>
<dbReference type="PANTHER" id="PTHR43671:SF66">
    <property type="entry name" value="SERINE_THREONINE-PROTEIN KINASE NEK2"/>
    <property type="match status" value="1"/>
</dbReference>
<evidence type="ECO:0000256" key="1">
    <source>
        <dbReference type="ARBA" id="ARBA00022679"/>
    </source>
</evidence>
<dbReference type="PRINTS" id="PR00109">
    <property type="entry name" value="TYRKINASE"/>
</dbReference>
<evidence type="ECO:0000313" key="6">
    <source>
        <dbReference type="EMBL" id="JAC75285.1"/>
    </source>
</evidence>
<dbReference type="InterPro" id="IPR050660">
    <property type="entry name" value="NEK_Ser/Thr_kinase"/>
</dbReference>
<evidence type="ECO:0000256" key="2">
    <source>
        <dbReference type="ARBA" id="ARBA00022741"/>
    </source>
</evidence>
<dbReference type="AlphaFoldDB" id="A0A061RX61"/>
<keyword evidence="4" id="KW-0067">ATP-binding</keyword>
<dbReference type="SUPFAM" id="SSF56112">
    <property type="entry name" value="Protein kinase-like (PK-like)"/>
    <property type="match status" value="1"/>
</dbReference>
<keyword evidence="2" id="KW-0547">Nucleotide-binding</keyword>
<dbReference type="GO" id="GO:0004674">
    <property type="term" value="F:protein serine/threonine kinase activity"/>
    <property type="evidence" value="ECO:0007669"/>
    <property type="project" value="TreeGrafter"/>
</dbReference>
<evidence type="ECO:0000259" key="5">
    <source>
        <dbReference type="PROSITE" id="PS50011"/>
    </source>
</evidence>
<gene>
    <name evidence="6" type="ORF">TSPGSL018_23529</name>
</gene>
<proteinExistence type="predicted"/>
<dbReference type="GO" id="GO:0005524">
    <property type="term" value="F:ATP binding"/>
    <property type="evidence" value="ECO:0007669"/>
    <property type="project" value="UniProtKB-KW"/>
</dbReference>
<dbReference type="SMART" id="SM00220">
    <property type="entry name" value="S_TKc"/>
    <property type="match status" value="1"/>
</dbReference>
<dbReference type="Gene3D" id="1.10.510.10">
    <property type="entry name" value="Transferase(Phosphotransferase) domain 1"/>
    <property type="match status" value="1"/>
</dbReference>
<reference evidence="6" key="1">
    <citation type="submission" date="2014-05" db="EMBL/GenBank/DDBJ databases">
        <title>The transcriptome of the halophilic microalga Tetraselmis sp. GSL018 isolated from the Great Salt Lake, Utah.</title>
        <authorList>
            <person name="Jinkerson R.E."/>
            <person name="D'Adamo S."/>
            <person name="Posewitz M.C."/>
        </authorList>
    </citation>
    <scope>NUCLEOTIDE SEQUENCE</scope>
    <source>
        <strain evidence="6">GSL018</strain>
    </source>
</reference>
<protein>
    <submittedName>
        <fullName evidence="6">Serine threonine-protein kinase nek5-like</fullName>
    </submittedName>
</protein>
<dbReference type="InterPro" id="IPR000719">
    <property type="entry name" value="Prot_kinase_dom"/>
</dbReference>
<dbReference type="PROSITE" id="PS00108">
    <property type="entry name" value="PROTEIN_KINASE_ST"/>
    <property type="match status" value="1"/>
</dbReference>
<sequence>ILKKTRLARQPERQREATIQEMFIQKETQHRNVVHCKESWLDKGYVACLLLEYCSGGELQEFLVSRGRSELFPEQEVLEMFVQVADALSYLHANGIVHRDVKSANVFIRENRSVALGDFGLSQISTTSQELSSTLLGTPQYMAPEILKGRPEYDAKTDIWALGVLFFEISALKAPFNAFDMKGLTEKICKSAPPPVPSCFSADWKNLLRSCLVKDPEARPTAQELLS</sequence>
<dbReference type="InterPro" id="IPR011009">
    <property type="entry name" value="Kinase-like_dom_sf"/>
</dbReference>
<accession>A0A061RX61</accession>
<dbReference type="Pfam" id="PF00069">
    <property type="entry name" value="Pkinase"/>
    <property type="match status" value="1"/>
</dbReference>
<keyword evidence="3 6" id="KW-0418">Kinase</keyword>
<feature type="domain" description="Protein kinase" evidence="5">
    <location>
        <begin position="1"/>
        <end position="227"/>
    </location>
</feature>
<evidence type="ECO:0000256" key="4">
    <source>
        <dbReference type="ARBA" id="ARBA00022840"/>
    </source>
</evidence>
<organism evidence="6">
    <name type="scientific">Tetraselmis sp. GSL018</name>
    <dbReference type="NCBI Taxonomy" id="582737"/>
    <lineage>
        <taxon>Eukaryota</taxon>
        <taxon>Viridiplantae</taxon>
        <taxon>Chlorophyta</taxon>
        <taxon>core chlorophytes</taxon>
        <taxon>Chlorodendrophyceae</taxon>
        <taxon>Chlorodendrales</taxon>
        <taxon>Chlorodendraceae</taxon>
        <taxon>Tetraselmis</taxon>
    </lineage>
</organism>
<dbReference type="EMBL" id="GBEZ01010385">
    <property type="protein sequence ID" value="JAC75285.1"/>
    <property type="molecule type" value="Transcribed_RNA"/>
</dbReference>
<dbReference type="InterPro" id="IPR008271">
    <property type="entry name" value="Ser/Thr_kinase_AS"/>
</dbReference>
<keyword evidence="1" id="KW-0808">Transferase</keyword>